<dbReference type="InterPro" id="IPR037294">
    <property type="entry name" value="ABC_BtuC-like"/>
</dbReference>
<keyword evidence="7 8" id="KW-0472">Membrane</keyword>
<evidence type="ECO:0000256" key="8">
    <source>
        <dbReference type="SAM" id="Phobius"/>
    </source>
</evidence>
<protein>
    <submittedName>
        <fullName evidence="9">Iron ABC transporter permease</fullName>
    </submittedName>
</protein>
<comment type="subcellular location">
    <subcellularLocation>
        <location evidence="1">Cell membrane</location>
        <topology evidence="1">Multi-pass membrane protein</topology>
    </subcellularLocation>
</comment>
<evidence type="ECO:0000313" key="9">
    <source>
        <dbReference type="EMBL" id="MBM6877788.1"/>
    </source>
</evidence>
<evidence type="ECO:0000256" key="4">
    <source>
        <dbReference type="ARBA" id="ARBA00022475"/>
    </source>
</evidence>
<feature type="transmembrane region" description="Helical" evidence="8">
    <location>
        <begin position="230"/>
        <end position="263"/>
    </location>
</feature>
<feature type="transmembrane region" description="Helical" evidence="8">
    <location>
        <begin position="139"/>
        <end position="160"/>
    </location>
</feature>
<dbReference type="RefSeq" id="WP_205133630.1">
    <property type="nucleotide sequence ID" value="NZ_JACSNT010000007.1"/>
</dbReference>
<evidence type="ECO:0000256" key="5">
    <source>
        <dbReference type="ARBA" id="ARBA00022692"/>
    </source>
</evidence>
<feature type="transmembrane region" description="Helical" evidence="8">
    <location>
        <begin position="303"/>
        <end position="321"/>
    </location>
</feature>
<reference evidence="9 10" key="1">
    <citation type="journal article" date="2021" name="Sci. Rep.">
        <title>The distribution of antibiotic resistance genes in chicken gut microbiota commensals.</title>
        <authorList>
            <person name="Juricova H."/>
            <person name="Matiasovicova J."/>
            <person name="Kubasova T."/>
            <person name="Cejkova D."/>
            <person name="Rychlik I."/>
        </authorList>
    </citation>
    <scope>NUCLEOTIDE SEQUENCE [LARGE SCALE GENOMIC DNA]</scope>
    <source>
        <strain evidence="9 10">An431b</strain>
    </source>
</reference>
<dbReference type="CDD" id="cd06550">
    <property type="entry name" value="TM_ABC_iron-siderophores_like"/>
    <property type="match status" value="1"/>
</dbReference>
<dbReference type="InterPro" id="IPR000522">
    <property type="entry name" value="ABC_transptr_permease_BtuC"/>
</dbReference>
<keyword evidence="3" id="KW-0813">Transport</keyword>
<keyword evidence="4" id="KW-1003">Cell membrane</keyword>
<dbReference type="PROSITE" id="PS51257">
    <property type="entry name" value="PROKAR_LIPOPROTEIN"/>
    <property type="match status" value="1"/>
</dbReference>
<evidence type="ECO:0000256" key="3">
    <source>
        <dbReference type="ARBA" id="ARBA00022448"/>
    </source>
</evidence>
<dbReference type="PANTHER" id="PTHR30472:SF70">
    <property type="entry name" value="MOLYBDATE IMPORT SYSTEM PERMEASE PROTEIN MOLB"/>
    <property type="match status" value="1"/>
</dbReference>
<comment type="similarity">
    <text evidence="2">Belongs to the binding-protein-dependent transport system permease family. FecCD subfamily.</text>
</comment>
<keyword evidence="6 8" id="KW-1133">Transmembrane helix</keyword>
<feature type="transmembrane region" description="Helical" evidence="8">
    <location>
        <begin position="54"/>
        <end position="75"/>
    </location>
</feature>
<name>A0ABS2GAH9_9FIRM</name>
<dbReference type="Proteomes" id="UP000729290">
    <property type="component" value="Unassembled WGS sequence"/>
</dbReference>
<proteinExistence type="inferred from homology"/>
<evidence type="ECO:0000256" key="6">
    <source>
        <dbReference type="ARBA" id="ARBA00022989"/>
    </source>
</evidence>
<evidence type="ECO:0000256" key="7">
    <source>
        <dbReference type="ARBA" id="ARBA00023136"/>
    </source>
</evidence>
<gene>
    <name evidence="9" type="ORF">H9X83_06385</name>
</gene>
<keyword evidence="10" id="KW-1185">Reference proteome</keyword>
<feature type="transmembrane region" description="Helical" evidence="8">
    <location>
        <begin position="114"/>
        <end position="133"/>
    </location>
</feature>
<accession>A0ABS2GAH9</accession>
<feature type="transmembrane region" description="Helical" evidence="8">
    <location>
        <begin position="190"/>
        <end position="210"/>
    </location>
</feature>
<feature type="transmembrane region" description="Helical" evidence="8">
    <location>
        <begin position="87"/>
        <end position="107"/>
    </location>
</feature>
<keyword evidence="5 8" id="KW-0812">Transmembrane</keyword>
<sequence length="332" mass="35628">MRKKFWIMIVIWIGTFMLSCCVGRYDLSMTDIGQILLGWCDDAMKCNVFWRIRLSRTFLVAVSGGALALAGFVYQSMFQNPLVSPDVLGVSSGCSVGAITALLFFGGSAVISQALSFAAGLAVVALSVALAQAMGGRKLYSLILAGIILGALSNAVIMTLKYGADPSRQLAAIEYWLMGSFHTANWSDGIVAGLLSLGAFLLLFLLRWQLKLLILGGEEAFALGVRVLPVRLGGILGATVLTAAVVSVAGVVSWIGLIVPHMVRMIFGERFEDNFIQSVFCGSILLMIADTLARSIFTAEIPISILTSLIGAIFLVVFLLTRRKEGRWSDGD</sequence>
<dbReference type="SUPFAM" id="SSF81345">
    <property type="entry name" value="ABC transporter involved in vitamin B12 uptake, BtuC"/>
    <property type="match status" value="1"/>
</dbReference>
<dbReference type="PANTHER" id="PTHR30472">
    <property type="entry name" value="FERRIC ENTEROBACTIN TRANSPORT SYSTEM PERMEASE PROTEIN"/>
    <property type="match status" value="1"/>
</dbReference>
<feature type="transmembrane region" description="Helical" evidence="8">
    <location>
        <begin position="6"/>
        <end position="27"/>
    </location>
</feature>
<dbReference type="Gene3D" id="1.10.3470.10">
    <property type="entry name" value="ABC transporter involved in vitamin B12 uptake, BtuC"/>
    <property type="match status" value="1"/>
</dbReference>
<comment type="caution">
    <text evidence="9">The sequence shown here is derived from an EMBL/GenBank/DDBJ whole genome shotgun (WGS) entry which is preliminary data.</text>
</comment>
<organism evidence="9 10">
    <name type="scientific">Anaerotignum lactatifermentans</name>
    <dbReference type="NCBI Taxonomy" id="160404"/>
    <lineage>
        <taxon>Bacteria</taxon>
        <taxon>Bacillati</taxon>
        <taxon>Bacillota</taxon>
        <taxon>Clostridia</taxon>
        <taxon>Lachnospirales</taxon>
        <taxon>Anaerotignaceae</taxon>
        <taxon>Anaerotignum</taxon>
    </lineage>
</organism>
<evidence type="ECO:0000256" key="2">
    <source>
        <dbReference type="ARBA" id="ARBA00007935"/>
    </source>
</evidence>
<evidence type="ECO:0000313" key="10">
    <source>
        <dbReference type="Proteomes" id="UP000729290"/>
    </source>
</evidence>
<dbReference type="EMBL" id="JACSNV010000007">
    <property type="protein sequence ID" value="MBM6877788.1"/>
    <property type="molecule type" value="Genomic_DNA"/>
</dbReference>
<dbReference type="Pfam" id="PF01032">
    <property type="entry name" value="FecCD"/>
    <property type="match status" value="1"/>
</dbReference>
<evidence type="ECO:0000256" key="1">
    <source>
        <dbReference type="ARBA" id="ARBA00004651"/>
    </source>
</evidence>